<dbReference type="AlphaFoldDB" id="A0A1U7J825"/>
<dbReference type="InterPro" id="IPR004601">
    <property type="entry name" value="UvdE"/>
</dbReference>
<reference evidence="7 8" key="1">
    <citation type="submission" date="2016-11" db="EMBL/GenBank/DDBJ databases">
        <title>Draft Genome Sequences of Nine Cyanobacterial Strains from Diverse Habitats.</title>
        <authorList>
            <person name="Zhu T."/>
            <person name="Hou S."/>
            <person name="Lu X."/>
            <person name="Hess W.R."/>
        </authorList>
    </citation>
    <scope>NUCLEOTIDE SEQUENCE [LARGE SCALE GENOMIC DNA]</scope>
    <source>
        <strain evidence="7 8">NIES-30</strain>
    </source>
</reference>
<dbReference type="EMBL" id="MRCG01000003">
    <property type="protein sequence ID" value="OKH49448.1"/>
    <property type="molecule type" value="Genomic_DNA"/>
</dbReference>
<dbReference type="NCBIfam" id="TIGR00629">
    <property type="entry name" value="uvde"/>
    <property type="match status" value="1"/>
</dbReference>
<dbReference type="RefSeq" id="WP_073607555.1">
    <property type="nucleotide sequence ID" value="NZ_MRCG01000003.1"/>
</dbReference>
<keyword evidence="5" id="KW-0378">Hydrolase</keyword>
<evidence type="ECO:0000256" key="6">
    <source>
        <dbReference type="ARBA" id="ARBA00023204"/>
    </source>
</evidence>
<sequence length="305" mass="34551">MTSPTPAQATVDTPNLGLVCITTSPEVRFKTMTRKRLLQLDEAAQAQAVRSLYGENLRRLNLAITFCQANQIRLYRLISNIFPFSDTPLGTRILEEFTEALKQLGDRAQANHIRLVLHPDQFVVLNSDNPTVIENSITILTAHARWFDLMGLPQSPWALMNIHGGKGDRRDRLIQTIRDLPPPIRSRLTLENDEHTYSAAAILDICRATQIPMVFDAHHHLIHERLDSYDHPSVEQMLTAARSTWPDPAWQLVHISNGCSALHDPRHSDLITAMPSAFRQAPWIEVEAKHKELAIAHLRQTWLSA</sequence>
<keyword evidence="3" id="KW-0227">DNA damage</keyword>
<dbReference type="SUPFAM" id="SSF51658">
    <property type="entry name" value="Xylose isomerase-like"/>
    <property type="match status" value="1"/>
</dbReference>
<evidence type="ECO:0000256" key="1">
    <source>
        <dbReference type="ARBA" id="ARBA00022722"/>
    </source>
</evidence>
<keyword evidence="2 7" id="KW-0255">Endonuclease</keyword>
<evidence type="ECO:0000256" key="3">
    <source>
        <dbReference type="ARBA" id="ARBA00022763"/>
    </source>
</evidence>
<dbReference type="Proteomes" id="UP000185557">
    <property type="component" value="Unassembled WGS sequence"/>
</dbReference>
<dbReference type="PANTHER" id="PTHR31290">
    <property type="entry name" value="UV-DAMAGE ENDONUCLEASE"/>
    <property type="match status" value="1"/>
</dbReference>
<accession>A0A1U7J825</accession>
<gene>
    <name evidence="7" type="ORF">NIES30_06255</name>
</gene>
<dbReference type="Gene3D" id="3.20.20.150">
    <property type="entry name" value="Divalent-metal-dependent TIM barrel enzymes"/>
    <property type="match status" value="1"/>
</dbReference>
<dbReference type="NCBIfam" id="NF002640">
    <property type="entry name" value="PRK02308.1-4"/>
    <property type="match status" value="1"/>
</dbReference>
<evidence type="ECO:0000313" key="8">
    <source>
        <dbReference type="Proteomes" id="UP000185557"/>
    </source>
</evidence>
<organism evidence="7 8">
    <name type="scientific">Phormidium tenue NIES-30</name>
    <dbReference type="NCBI Taxonomy" id="549789"/>
    <lineage>
        <taxon>Bacteria</taxon>
        <taxon>Bacillati</taxon>
        <taxon>Cyanobacteriota</taxon>
        <taxon>Cyanophyceae</taxon>
        <taxon>Oscillatoriophycideae</taxon>
        <taxon>Oscillatoriales</taxon>
        <taxon>Oscillatoriaceae</taxon>
        <taxon>Phormidium</taxon>
    </lineage>
</organism>
<evidence type="ECO:0000256" key="5">
    <source>
        <dbReference type="ARBA" id="ARBA00022801"/>
    </source>
</evidence>
<name>A0A1U7J825_9CYAN</name>
<keyword evidence="8" id="KW-1185">Reference proteome</keyword>
<keyword evidence="4" id="KW-0228">DNA excision</keyword>
<keyword evidence="6" id="KW-0234">DNA repair</keyword>
<keyword evidence="1" id="KW-0540">Nuclease</keyword>
<comment type="caution">
    <text evidence="7">The sequence shown here is derived from an EMBL/GenBank/DDBJ whole genome shotgun (WGS) entry which is preliminary data.</text>
</comment>
<dbReference type="GO" id="GO:0004519">
    <property type="term" value="F:endonuclease activity"/>
    <property type="evidence" value="ECO:0007669"/>
    <property type="project" value="UniProtKB-KW"/>
</dbReference>
<dbReference type="STRING" id="549789.NIES30_06255"/>
<dbReference type="OrthoDB" id="9782576at2"/>
<protein>
    <submittedName>
        <fullName evidence="7">UV damage endonuclease UvsE</fullName>
    </submittedName>
</protein>
<dbReference type="Pfam" id="PF03851">
    <property type="entry name" value="UvdE"/>
    <property type="match status" value="1"/>
</dbReference>
<evidence type="ECO:0000256" key="4">
    <source>
        <dbReference type="ARBA" id="ARBA00022769"/>
    </source>
</evidence>
<dbReference type="PANTHER" id="PTHR31290:SF5">
    <property type="entry name" value="UV-DAMAGE ENDONUCLEASE"/>
    <property type="match status" value="1"/>
</dbReference>
<dbReference type="InterPro" id="IPR036237">
    <property type="entry name" value="Xyl_isomerase-like_sf"/>
</dbReference>
<evidence type="ECO:0000313" key="7">
    <source>
        <dbReference type="EMBL" id="OKH49448.1"/>
    </source>
</evidence>
<dbReference type="GO" id="GO:0006289">
    <property type="term" value="P:nucleotide-excision repair"/>
    <property type="evidence" value="ECO:0007669"/>
    <property type="project" value="InterPro"/>
</dbReference>
<dbReference type="GO" id="GO:0009411">
    <property type="term" value="P:response to UV"/>
    <property type="evidence" value="ECO:0007669"/>
    <property type="project" value="InterPro"/>
</dbReference>
<evidence type="ECO:0000256" key="2">
    <source>
        <dbReference type="ARBA" id="ARBA00022759"/>
    </source>
</evidence>
<dbReference type="GO" id="GO:0016787">
    <property type="term" value="F:hydrolase activity"/>
    <property type="evidence" value="ECO:0007669"/>
    <property type="project" value="UniProtKB-KW"/>
</dbReference>
<proteinExistence type="predicted"/>